<gene>
    <name evidence="2" type="ORF">Ari01nite_24580</name>
</gene>
<evidence type="ECO:0000256" key="1">
    <source>
        <dbReference type="SAM" id="Phobius"/>
    </source>
</evidence>
<evidence type="ECO:0000313" key="3">
    <source>
        <dbReference type="Proteomes" id="UP000636960"/>
    </source>
</evidence>
<dbReference type="Proteomes" id="UP000636960">
    <property type="component" value="Unassembled WGS sequence"/>
</dbReference>
<keyword evidence="1" id="KW-1133">Transmembrane helix</keyword>
<keyword evidence="1" id="KW-0812">Transmembrane</keyword>
<dbReference type="RefSeq" id="WP_203781301.1">
    <property type="nucleotide sequence ID" value="NZ_BOMV01000022.1"/>
</dbReference>
<dbReference type="Pfam" id="PF08592">
    <property type="entry name" value="Anthrone_oxy"/>
    <property type="match status" value="1"/>
</dbReference>
<comment type="caution">
    <text evidence="2">The sequence shown here is derived from an EMBL/GenBank/DDBJ whole genome shotgun (WGS) entry which is preliminary data.</text>
</comment>
<dbReference type="EMBL" id="BOMV01000022">
    <property type="protein sequence ID" value="GIE94993.1"/>
    <property type="molecule type" value="Genomic_DNA"/>
</dbReference>
<proteinExistence type="predicted"/>
<keyword evidence="1" id="KW-0472">Membrane</keyword>
<evidence type="ECO:0000313" key="2">
    <source>
        <dbReference type="EMBL" id="GIE94993.1"/>
    </source>
</evidence>
<accession>A0A919JUG2</accession>
<dbReference type="AlphaFoldDB" id="A0A919JUG2"/>
<organism evidence="2 3">
    <name type="scientific">Paractinoplanes rishiriensis</name>
    <dbReference type="NCBI Taxonomy" id="1050105"/>
    <lineage>
        <taxon>Bacteria</taxon>
        <taxon>Bacillati</taxon>
        <taxon>Actinomycetota</taxon>
        <taxon>Actinomycetes</taxon>
        <taxon>Micromonosporales</taxon>
        <taxon>Micromonosporaceae</taxon>
        <taxon>Paractinoplanes</taxon>
    </lineage>
</organism>
<sequence>MRIAVLLAATVTTGMMAGLFYAYSISVMPALQRADAAVFVEVMQRINTAITNGWFLSCFGGALVFGAISTILYAVSGLAAVFVPALIGLALYAAQLALTFGLHIPLNNALDAAGPPGHTADPGAVRRAFEPRWVPWNHARTLLCLGSFAAFCWALVQA</sequence>
<keyword evidence="3" id="KW-1185">Reference proteome</keyword>
<dbReference type="InterPro" id="IPR013901">
    <property type="entry name" value="Anthrone_oxy"/>
</dbReference>
<feature type="transmembrane region" description="Helical" evidence="1">
    <location>
        <begin position="82"/>
        <end position="104"/>
    </location>
</feature>
<name>A0A919JUG2_9ACTN</name>
<protein>
    <submittedName>
        <fullName evidence="2">Membrane protein</fullName>
    </submittedName>
</protein>
<feature type="transmembrane region" description="Helical" evidence="1">
    <location>
        <begin position="53"/>
        <end position="75"/>
    </location>
</feature>
<reference evidence="2" key="1">
    <citation type="submission" date="2021-01" db="EMBL/GenBank/DDBJ databases">
        <title>Whole genome shotgun sequence of Actinoplanes rishiriensis NBRC 108556.</title>
        <authorList>
            <person name="Komaki H."/>
            <person name="Tamura T."/>
        </authorList>
    </citation>
    <scope>NUCLEOTIDE SEQUENCE</scope>
    <source>
        <strain evidence="2">NBRC 108556</strain>
    </source>
</reference>